<gene>
    <name evidence="3" type="ORF">EZJ44_06055</name>
</gene>
<protein>
    <submittedName>
        <fullName evidence="3">Uncharacterized protein</fullName>
    </submittedName>
</protein>
<feature type="compositionally biased region" description="Polar residues" evidence="1">
    <location>
        <begin position="23"/>
        <end position="34"/>
    </location>
</feature>
<name>A0A4Q9V1F0_9ACTO</name>
<feature type="compositionally biased region" description="Basic and acidic residues" evidence="1">
    <location>
        <begin position="414"/>
        <end position="444"/>
    </location>
</feature>
<feature type="compositionally biased region" description="Basic and acidic residues" evidence="1">
    <location>
        <begin position="1"/>
        <end position="15"/>
    </location>
</feature>
<dbReference type="RefSeq" id="WP_131281326.1">
    <property type="nucleotide sequence ID" value="NZ_JBHSLR010000006.1"/>
</dbReference>
<dbReference type="Proteomes" id="UP000293036">
    <property type="component" value="Unassembled WGS sequence"/>
</dbReference>
<dbReference type="OrthoDB" id="3268644at2"/>
<feature type="compositionally biased region" description="Basic and acidic residues" evidence="1">
    <location>
        <begin position="74"/>
        <end position="90"/>
    </location>
</feature>
<organism evidence="3 4">
    <name type="scientific">Arcanobacterium bovis</name>
    <dbReference type="NCBI Taxonomy" id="2529275"/>
    <lineage>
        <taxon>Bacteria</taxon>
        <taxon>Bacillati</taxon>
        <taxon>Actinomycetota</taxon>
        <taxon>Actinomycetes</taxon>
        <taxon>Actinomycetales</taxon>
        <taxon>Actinomycetaceae</taxon>
        <taxon>Arcanobacterium</taxon>
    </lineage>
</organism>
<feature type="region of interest" description="Disordered" evidence="1">
    <location>
        <begin position="1"/>
        <end position="201"/>
    </location>
</feature>
<feature type="compositionally biased region" description="Polar residues" evidence="1">
    <location>
        <begin position="55"/>
        <end position="72"/>
    </location>
</feature>
<keyword evidence="4" id="KW-1185">Reference proteome</keyword>
<evidence type="ECO:0000313" key="4">
    <source>
        <dbReference type="Proteomes" id="UP000293036"/>
    </source>
</evidence>
<dbReference type="AlphaFoldDB" id="A0A4Q9V1F0"/>
<keyword evidence="2" id="KW-0472">Membrane</keyword>
<evidence type="ECO:0000256" key="1">
    <source>
        <dbReference type="SAM" id="MobiDB-lite"/>
    </source>
</evidence>
<keyword evidence="2" id="KW-0812">Transmembrane</keyword>
<feature type="transmembrane region" description="Helical" evidence="2">
    <location>
        <begin position="214"/>
        <end position="235"/>
    </location>
</feature>
<feature type="compositionally biased region" description="Polar residues" evidence="1">
    <location>
        <begin position="91"/>
        <end position="100"/>
    </location>
</feature>
<dbReference type="EMBL" id="SJDT01000004">
    <property type="protein sequence ID" value="TBW21501.1"/>
    <property type="molecule type" value="Genomic_DNA"/>
</dbReference>
<sequence>MVHDERRRSGKDSSRARGFLRSTRANNSAQSQGDESARGVADRGATGSSGRAGKSSRTGGSFPSRLRSTVDSSRGGKDNVGRVGNRKGESGRSSGANGRATTKKSLHGATVRTSSSSHGGDIPRGAAVPKKMRSMEPRSGNHSNPSREKQAQTIRHGRTASGKTRVETDASRLRRVPPTSSQASRGGPLPRSIRNNRQTTQRSGLASILRNKKLVVTVSLVLVLIIALLGVYTVLKNALAKMDANSSAPAATANFDPVQCTPDMLEVTLARQGSRSGQAVNFNISIKNDKGERPCYLDIGYKHAGIKIWSGEQPVWDSKVCNAGEASKVLLLDKNLTSAQTITWDGNVYGANCSKQYPSKAGTYQAQFSIDSVDFGSKLAFSLDPNGKSAQAVQQQGAPQQNQPTVQPSPDPNVKSDIDGDGSAVDKADPEKYKSDAPSDVTGR</sequence>
<evidence type="ECO:0000313" key="3">
    <source>
        <dbReference type="EMBL" id="TBW21501.1"/>
    </source>
</evidence>
<feature type="compositionally biased region" description="Low complexity" evidence="1">
    <location>
        <begin position="390"/>
        <end position="406"/>
    </location>
</feature>
<keyword evidence="2" id="KW-1133">Transmembrane helix</keyword>
<accession>A0A4Q9V1F0</accession>
<evidence type="ECO:0000256" key="2">
    <source>
        <dbReference type="SAM" id="Phobius"/>
    </source>
</evidence>
<feature type="region of interest" description="Disordered" evidence="1">
    <location>
        <begin position="386"/>
        <end position="444"/>
    </location>
</feature>
<comment type="caution">
    <text evidence="3">The sequence shown here is derived from an EMBL/GenBank/DDBJ whole genome shotgun (WGS) entry which is preliminary data.</text>
</comment>
<proteinExistence type="predicted"/>
<reference evidence="3 4" key="1">
    <citation type="submission" date="2019-02" db="EMBL/GenBank/DDBJ databases">
        <title>Arcanobacterium bovis sp. nov., isolated from the milk of a cow with mastitis.</title>
        <authorList>
            <person name="Sammra O."/>
            <person name="Foster G."/>
            <person name="Hassan A."/>
            <person name="Alssahen M."/>
            <person name="Laemmler C."/>
            <person name="Borowiak M."/>
            <person name="Malorny B."/>
            <person name="Abdulmawjood A."/>
        </authorList>
    </citation>
    <scope>NUCLEOTIDE SEQUENCE [LARGE SCALE GENOMIC DNA]</scope>
    <source>
        <strain evidence="3 4">C605018/01/1</strain>
    </source>
</reference>